<dbReference type="InterPro" id="IPR011990">
    <property type="entry name" value="TPR-like_helical_dom_sf"/>
</dbReference>
<dbReference type="Gene3D" id="3.30.70.1230">
    <property type="entry name" value="Nucleotide cyclase"/>
    <property type="match status" value="1"/>
</dbReference>
<dbReference type="PANTHER" id="PTHR11920:SF335">
    <property type="entry name" value="GUANYLATE CYCLASE"/>
    <property type="match status" value="1"/>
</dbReference>
<dbReference type="SMART" id="SM00044">
    <property type="entry name" value="CYCc"/>
    <property type="match status" value="1"/>
</dbReference>
<evidence type="ECO:0000256" key="3">
    <source>
        <dbReference type="ARBA" id="ARBA00022741"/>
    </source>
</evidence>
<comment type="similarity">
    <text evidence="8">Belongs to the adenylyl cyclase class-4/guanylyl cyclase family.</text>
</comment>
<dbReference type="InterPro" id="IPR001054">
    <property type="entry name" value="A/G_cyclase"/>
</dbReference>
<dbReference type="Proteomes" id="UP001610104">
    <property type="component" value="Unassembled WGS sequence"/>
</dbReference>
<evidence type="ECO:0000256" key="7">
    <source>
        <dbReference type="PROSITE-ProRule" id="PRU00339"/>
    </source>
</evidence>
<dbReference type="InterPro" id="IPR029787">
    <property type="entry name" value="Nucleotide_cyclase"/>
</dbReference>
<dbReference type="PANTHER" id="PTHR11920">
    <property type="entry name" value="GUANYLYL CYCLASE"/>
    <property type="match status" value="1"/>
</dbReference>
<name>A0ABW7MNG3_9FLAO</name>
<reference evidence="11 12" key="1">
    <citation type="submission" date="2024-02" db="EMBL/GenBank/DDBJ databases">
        <title>A Gaetbulibacter species isolated from tidal flats and genomic insights of their niches.</title>
        <authorList>
            <person name="Ye Y."/>
        </authorList>
    </citation>
    <scope>NUCLEOTIDE SEQUENCE [LARGE SCALE GENOMIC DNA]</scope>
    <source>
        <strain evidence="11 12">KEM-8</strain>
    </source>
</reference>
<dbReference type="CDD" id="cd07302">
    <property type="entry name" value="CHD"/>
    <property type="match status" value="1"/>
</dbReference>
<keyword evidence="5 9" id="KW-0472">Membrane</keyword>
<feature type="domain" description="Guanylate cyclase" evidence="10">
    <location>
        <begin position="474"/>
        <end position="605"/>
    </location>
</feature>
<proteinExistence type="inferred from homology"/>
<feature type="repeat" description="TPR" evidence="7">
    <location>
        <begin position="252"/>
        <end position="285"/>
    </location>
</feature>
<dbReference type="RefSeq" id="WP_395437398.1">
    <property type="nucleotide sequence ID" value="NZ_JBAWKC010000001.1"/>
</dbReference>
<keyword evidence="7" id="KW-0802">TPR repeat</keyword>
<feature type="repeat" description="TPR" evidence="7">
    <location>
        <begin position="172"/>
        <end position="205"/>
    </location>
</feature>
<evidence type="ECO:0000256" key="4">
    <source>
        <dbReference type="ARBA" id="ARBA00022989"/>
    </source>
</evidence>
<evidence type="ECO:0000259" key="10">
    <source>
        <dbReference type="PROSITE" id="PS50125"/>
    </source>
</evidence>
<dbReference type="SUPFAM" id="SSF55073">
    <property type="entry name" value="Nucleotide cyclase"/>
    <property type="match status" value="1"/>
</dbReference>
<evidence type="ECO:0000256" key="8">
    <source>
        <dbReference type="RuleBase" id="RU000405"/>
    </source>
</evidence>
<keyword evidence="3" id="KW-0547">Nucleotide-binding</keyword>
<dbReference type="InterPro" id="IPR019734">
    <property type="entry name" value="TPR_rpt"/>
</dbReference>
<protein>
    <submittedName>
        <fullName evidence="11">Adenylate/guanylate cyclase domain-containing protein</fullName>
    </submittedName>
</protein>
<comment type="subcellular location">
    <subcellularLocation>
        <location evidence="1">Membrane</location>
    </subcellularLocation>
</comment>
<dbReference type="InterPro" id="IPR018297">
    <property type="entry name" value="A/G_cyclase_CS"/>
</dbReference>
<keyword evidence="2 9" id="KW-0812">Transmembrane</keyword>
<dbReference type="PROSITE" id="PS50005">
    <property type="entry name" value="TPR"/>
    <property type="match status" value="4"/>
</dbReference>
<dbReference type="Pfam" id="PF13374">
    <property type="entry name" value="TPR_10"/>
    <property type="match status" value="1"/>
</dbReference>
<evidence type="ECO:0000313" key="12">
    <source>
        <dbReference type="Proteomes" id="UP001610104"/>
    </source>
</evidence>
<feature type="repeat" description="TPR" evidence="7">
    <location>
        <begin position="212"/>
        <end position="245"/>
    </location>
</feature>
<sequence>MKNIFILYLLLSPFVSLTQNPKIDSLNQVLRAAKEDTNKLKTLNALGDEYLIRRDFEMIPKYTGENIILANKLLSYAEKGNAVWLAAKKAQQRSFYQIGIMHYHQGNYSESIENHYKSRKISEELKDTISIGKTYINLGNIYMSQGNGPKALDNFFSGLRIMEKFDQKLDIAKAYISIGGVYSMLNTTPEARQYYHRALKIMQELGDEQGEAHIYLNLGNSSGNMGEFNESLKQYFEALRIYEKLGIKNGIATADLNIGDTYTYLGNTTEALPYLTKALYLNTEIGDKKGIAVASIYLGNVYLKLKNYALSRKYFTNGLELSKEIESLKYVMEAYVGLTAVDEQTGNWKAAFENHQLVIMHKDSLLNEESSNKMVKLQMQYEFDKKEVKTKAEQEKKDVVATQELKRQKLMRNGFMSGFTIVLLFAGVFFVQRNRIGKEKKRSEELLLNILPEEVAEELKEKGHSDAQLIDEVTVLFTDFKGFTDLSERVTPKALVADLHEYFSAFDNICETYGIEKIKTIGDAYMAAGGLPTPNTTHAKDVVKAALEMAEVIEKGKAERIAANLPYFEVRIGVHTGPVVAGIVGVKKFQYDIWGDTVNTASRMESSGEVGKVNVSENTFELLKFENDLSFEPRGKIEAKGKGKMDMYFVFKNGNSLA</sequence>
<dbReference type="SMART" id="SM00028">
    <property type="entry name" value="TPR"/>
    <property type="match status" value="6"/>
</dbReference>
<gene>
    <name evidence="11" type="ORF">V8G56_05315</name>
</gene>
<dbReference type="SUPFAM" id="SSF48452">
    <property type="entry name" value="TPR-like"/>
    <property type="match status" value="2"/>
</dbReference>
<dbReference type="PROSITE" id="PS50125">
    <property type="entry name" value="GUANYLATE_CYCLASE_2"/>
    <property type="match status" value="1"/>
</dbReference>
<dbReference type="Pfam" id="PF13424">
    <property type="entry name" value="TPR_12"/>
    <property type="match status" value="2"/>
</dbReference>
<dbReference type="PROSITE" id="PS00452">
    <property type="entry name" value="GUANYLATE_CYCLASE_1"/>
    <property type="match status" value="1"/>
</dbReference>
<dbReference type="Pfam" id="PF00211">
    <property type="entry name" value="Guanylate_cyc"/>
    <property type="match status" value="1"/>
</dbReference>
<dbReference type="Gene3D" id="1.25.40.10">
    <property type="entry name" value="Tetratricopeptide repeat domain"/>
    <property type="match status" value="2"/>
</dbReference>
<evidence type="ECO:0000256" key="9">
    <source>
        <dbReference type="SAM" id="Phobius"/>
    </source>
</evidence>
<dbReference type="EMBL" id="JBAWKC010000001">
    <property type="protein sequence ID" value="MFH6768150.1"/>
    <property type="molecule type" value="Genomic_DNA"/>
</dbReference>
<evidence type="ECO:0000256" key="2">
    <source>
        <dbReference type="ARBA" id="ARBA00022692"/>
    </source>
</evidence>
<organism evidence="11 12">
    <name type="scientific">Gaetbulibacter aquiaggeris</name>
    <dbReference type="NCBI Taxonomy" id="1735373"/>
    <lineage>
        <taxon>Bacteria</taxon>
        <taxon>Pseudomonadati</taxon>
        <taxon>Bacteroidota</taxon>
        <taxon>Flavobacteriia</taxon>
        <taxon>Flavobacteriales</taxon>
        <taxon>Flavobacteriaceae</taxon>
        <taxon>Gaetbulibacter</taxon>
    </lineage>
</organism>
<evidence type="ECO:0000313" key="11">
    <source>
        <dbReference type="EMBL" id="MFH6768150.1"/>
    </source>
</evidence>
<evidence type="ECO:0000256" key="6">
    <source>
        <dbReference type="ARBA" id="ARBA00023239"/>
    </source>
</evidence>
<keyword evidence="4 9" id="KW-1133">Transmembrane helix</keyword>
<keyword evidence="12" id="KW-1185">Reference proteome</keyword>
<accession>A0ABW7MNG3</accession>
<keyword evidence="6 8" id="KW-0456">Lyase</keyword>
<evidence type="ECO:0000256" key="1">
    <source>
        <dbReference type="ARBA" id="ARBA00004370"/>
    </source>
</evidence>
<dbReference type="InterPro" id="IPR050401">
    <property type="entry name" value="Cyclic_nucleotide_synthase"/>
</dbReference>
<feature type="transmembrane region" description="Helical" evidence="9">
    <location>
        <begin position="414"/>
        <end position="432"/>
    </location>
</feature>
<comment type="caution">
    <text evidence="11">The sequence shown here is derived from an EMBL/GenBank/DDBJ whole genome shotgun (WGS) entry which is preliminary data.</text>
</comment>
<evidence type="ECO:0000256" key="5">
    <source>
        <dbReference type="ARBA" id="ARBA00023136"/>
    </source>
</evidence>
<feature type="repeat" description="TPR" evidence="7">
    <location>
        <begin position="132"/>
        <end position="165"/>
    </location>
</feature>